<evidence type="ECO:0000313" key="1">
    <source>
        <dbReference type="EMBL" id="KIM88479.1"/>
    </source>
</evidence>
<dbReference type="AlphaFoldDB" id="A0A0C3G9R3"/>
<proteinExistence type="predicted"/>
<reference evidence="2" key="2">
    <citation type="submission" date="2015-01" db="EMBL/GenBank/DDBJ databases">
        <title>Evolutionary Origins and Diversification of the Mycorrhizal Mutualists.</title>
        <authorList>
            <consortium name="DOE Joint Genome Institute"/>
            <consortium name="Mycorrhizal Genomics Consortium"/>
            <person name="Kohler A."/>
            <person name="Kuo A."/>
            <person name="Nagy L.G."/>
            <person name="Floudas D."/>
            <person name="Copeland A."/>
            <person name="Barry K.W."/>
            <person name="Cichocki N."/>
            <person name="Veneault-Fourrey C."/>
            <person name="LaButti K."/>
            <person name="Lindquist E.A."/>
            <person name="Lipzen A."/>
            <person name="Lundell T."/>
            <person name="Morin E."/>
            <person name="Murat C."/>
            <person name="Riley R."/>
            <person name="Ohm R."/>
            <person name="Sun H."/>
            <person name="Tunlid A."/>
            <person name="Henrissat B."/>
            <person name="Grigoriev I.V."/>
            <person name="Hibbett D.S."/>
            <person name="Martin F."/>
        </authorList>
    </citation>
    <scope>NUCLEOTIDE SEQUENCE [LARGE SCALE GENOMIC DNA]</scope>
    <source>
        <strain evidence="2">F 1598</strain>
    </source>
</reference>
<accession>A0A0C3G9R3</accession>
<name>A0A0C3G9R3_PILCF</name>
<sequence length="84" mass="9690">MLRLTYSIARSKPRPSYAPYPFLFPWPAPSLYQNGRPFQLSPSRCRLLPSTLLTRAPPAFPFRSSLQLLGCQLSRFQLFDHFAC</sequence>
<keyword evidence="2" id="KW-1185">Reference proteome</keyword>
<organism evidence="1 2">
    <name type="scientific">Piloderma croceum (strain F 1598)</name>
    <dbReference type="NCBI Taxonomy" id="765440"/>
    <lineage>
        <taxon>Eukaryota</taxon>
        <taxon>Fungi</taxon>
        <taxon>Dikarya</taxon>
        <taxon>Basidiomycota</taxon>
        <taxon>Agaricomycotina</taxon>
        <taxon>Agaricomycetes</taxon>
        <taxon>Agaricomycetidae</taxon>
        <taxon>Atheliales</taxon>
        <taxon>Atheliaceae</taxon>
        <taxon>Piloderma</taxon>
    </lineage>
</organism>
<dbReference type="HOGENOM" id="CLU_2528250_0_0_1"/>
<dbReference type="Proteomes" id="UP000054166">
    <property type="component" value="Unassembled WGS sequence"/>
</dbReference>
<reference evidence="1 2" key="1">
    <citation type="submission" date="2014-04" db="EMBL/GenBank/DDBJ databases">
        <authorList>
            <consortium name="DOE Joint Genome Institute"/>
            <person name="Kuo A."/>
            <person name="Tarkka M."/>
            <person name="Buscot F."/>
            <person name="Kohler A."/>
            <person name="Nagy L.G."/>
            <person name="Floudas D."/>
            <person name="Copeland A."/>
            <person name="Barry K.W."/>
            <person name="Cichocki N."/>
            <person name="Veneault-Fourrey C."/>
            <person name="LaButti K."/>
            <person name="Lindquist E.A."/>
            <person name="Lipzen A."/>
            <person name="Lundell T."/>
            <person name="Morin E."/>
            <person name="Murat C."/>
            <person name="Sun H."/>
            <person name="Tunlid A."/>
            <person name="Henrissat B."/>
            <person name="Grigoriev I.V."/>
            <person name="Hibbett D.S."/>
            <person name="Martin F."/>
            <person name="Nordberg H.P."/>
            <person name="Cantor M.N."/>
            <person name="Hua S.X."/>
        </authorList>
    </citation>
    <scope>NUCLEOTIDE SEQUENCE [LARGE SCALE GENOMIC DNA]</scope>
    <source>
        <strain evidence="1 2">F 1598</strain>
    </source>
</reference>
<evidence type="ECO:0000313" key="2">
    <source>
        <dbReference type="Proteomes" id="UP000054166"/>
    </source>
</evidence>
<gene>
    <name evidence="1" type="ORF">PILCRDRAFT_257682</name>
</gene>
<dbReference type="EMBL" id="KN832977">
    <property type="protein sequence ID" value="KIM88479.1"/>
    <property type="molecule type" value="Genomic_DNA"/>
</dbReference>
<protein>
    <submittedName>
        <fullName evidence="1">Uncharacterized protein</fullName>
    </submittedName>
</protein>
<dbReference type="InParanoid" id="A0A0C3G9R3"/>